<dbReference type="NCBIfam" id="TIGR03907">
    <property type="entry name" value="QH_beta"/>
    <property type="match status" value="1"/>
</dbReference>
<protein>
    <recommendedName>
        <fullName evidence="2">Quinohemoprotein amine dehydrogenase subunit beta</fullName>
    </recommendedName>
</protein>
<dbReference type="PANTHER" id="PTHR47197">
    <property type="entry name" value="PROTEIN NIRF"/>
    <property type="match status" value="1"/>
</dbReference>
<dbReference type="PANTHER" id="PTHR47197:SF3">
    <property type="entry name" value="DIHYDRO-HEME D1 DEHYDROGENASE"/>
    <property type="match status" value="1"/>
</dbReference>
<dbReference type="AlphaFoldDB" id="A0A3B0REN1"/>
<name>A0A3B0REN1_9ZZZZ</name>
<gene>
    <name evidence="1" type="ORF">MNBD_ALPHA02-2137</name>
</gene>
<accession>A0A3B0REN1</accession>
<evidence type="ECO:0000313" key="1">
    <source>
        <dbReference type="EMBL" id="VAV90157.1"/>
    </source>
</evidence>
<proteinExistence type="predicted"/>
<dbReference type="InterPro" id="IPR051200">
    <property type="entry name" value="Host-pathogen_enzymatic-act"/>
</dbReference>
<dbReference type="InterPro" id="IPR011044">
    <property type="entry name" value="Quino_amine_DH_bsu"/>
</dbReference>
<dbReference type="InterPro" id="IPR023879">
    <property type="entry name" value="QH-AmDH_bsu"/>
</dbReference>
<dbReference type="EMBL" id="UOED01000055">
    <property type="protein sequence ID" value="VAV90157.1"/>
    <property type="molecule type" value="Genomic_DNA"/>
</dbReference>
<evidence type="ECO:0008006" key="2">
    <source>
        <dbReference type="Google" id="ProtNLM"/>
    </source>
</evidence>
<organism evidence="1">
    <name type="scientific">hydrothermal vent metagenome</name>
    <dbReference type="NCBI Taxonomy" id="652676"/>
    <lineage>
        <taxon>unclassified sequences</taxon>
        <taxon>metagenomes</taxon>
        <taxon>ecological metagenomes</taxon>
    </lineage>
</organism>
<dbReference type="SUPFAM" id="SSF50969">
    <property type="entry name" value="YVTN repeat-like/Quinoprotein amine dehydrogenase"/>
    <property type="match status" value="1"/>
</dbReference>
<reference evidence="1" key="1">
    <citation type="submission" date="2018-06" db="EMBL/GenBank/DDBJ databases">
        <authorList>
            <person name="Zhirakovskaya E."/>
        </authorList>
    </citation>
    <scope>NUCLEOTIDE SEQUENCE</scope>
</reference>
<dbReference type="Gene3D" id="2.130.10.10">
    <property type="entry name" value="YVTN repeat-like/Quinoprotein amine dehydrogenase"/>
    <property type="match status" value="1"/>
</dbReference>
<dbReference type="InterPro" id="IPR015943">
    <property type="entry name" value="WD40/YVTN_repeat-like_dom_sf"/>
</dbReference>
<sequence length="366" mass="41328">MRKIIFFLAFFSLLITGAIAEDREYLITGSKPGYIHILDMKKQQVVRSHLVPDSGHTIFSFTPSPDGKIVYVLTNRMKSISGIDVDTGEQVFRANFTEGDIRRQAFYAFDVSRDGKELYVYQLSTRIMLSEYRQLPTRIAVYNTADGLHAKPVRSFEAPRRIHMLMKSADDKWLYAAGFDIYKINPETGEIVETLPLRNWTLKNRSLPDVLDFWPLWDQTDIFSTPVYSVKTDKAPDDPAAYKTGLLTLDLSTGKYDINDFENTSVLIFSTVISPDRKHAFGTYTQLSRIDLNSHKLTGRIDQDHTYYAINIAGDGKEVYVGGAACDVATYDTVTLKKTGQIFLPEGCGDQSTASFRIIHRAALTP</sequence>